<name>F2VIR2_9PAPI</name>
<evidence type="ECO:0000256" key="3">
    <source>
        <dbReference type="ARBA" id="ARBA00022562"/>
    </source>
</evidence>
<gene>
    <name evidence="16 19" type="primary">E6</name>
</gene>
<dbReference type="GO" id="GO:0003677">
    <property type="term" value="F:DNA binding"/>
    <property type="evidence" value="ECO:0007669"/>
    <property type="project" value="UniProtKB-UniRule"/>
</dbReference>
<keyword evidence="20" id="KW-1185">Reference proteome</keyword>
<evidence type="ECO:0000256" key="12">
    <source>
        <dbReference type="ARBA" id="ARBA00023163"/>
    </source>
</evidence>
<evidence type="ECO:0000256" key="7">
    <source>
        <dbReference type="ARBA" id="ARBA00022771"/>
    </source>
</evidence>
<keyword evidence="6 16" id="KW-0479">Metal-binding</keyword>
<feature type="compositionally biased region" description="Acidic residues" evidence="18">
    <location>
        <begin position="193"/>
        <end position="211"/>
    </location>
</feature>
<evidence type="ECO:0000256" key="15">
    <source>
        <dbReference type="ARBA" id="ARBA00023323"/>
    </source>
</evidence>
<evidence type="ECO:0000256" key="5">
    <source>
        <dbReference type="ARBA" id="ARBA00022632"/>
    </source>
</evidence>
<keyword evidence="3 16" id="KW-1048">Host nucleus</keyword>
<dbReference type="GO" id="GO:0052170">
    <property type="term" value="P:symbiont-mediated suppression of host innate immune response"/>
    <property type="evidence" value="ECO:0007669"/>
    <property type="project" value="UniProtKB-KW"/>
</dbReference>
<dbReference type="Gene3D" id="3.30.240.40">
    <property type="entry name" value="E6 early regulatory protein"/>
    <property type="match status" value="2"/>
</dbReference>
<evidence type="ECO:0000256" key="18">
    <source>
        <dbReference type="SAM" id="MobiDB-lite"/>
    </source>
</evidence>
<proteinExistence type="inferred from homology"/>
<keyword evidence="15 16" id="KW-1119">Modulation of host cell apoptosis by virus</keyword>
<keyword evidence="9 16" id="KW-0805">Transcription regulation</keyword>
<evidence type="ECO:0000256" key="9">
    <source>
        <dbReference type="ARBA" id="ARBA00023015"/>
    </source>
</evidence>
<evidence type="ECO:0000256" key="17">
    <source>
        <dbReference type="RuleBase" id="RU363123"/>
    </source>
</evidence>
<evidence type="ECO:0000256" key="1">
    <source>
        <dbReference type="ARBA" id="ARBA00006346"/>
    </source>
</evidence>
<evidence type="ECO:0000256" key="6">
    <source>
        <dbReference type="ARBA" id="ARBA00022723"/>
    </source>
</evidence>
<accession>F2VIR2</accession>
<keyword evidence="7 16" id="KW-0863">Zinc-finger</keyword>
<comment type="subcellular location">
    <subcellularLocation>
        <location evidence="16 17">Host cytoplasm</location>
    </subcellularLocation>
    <subcellularLocation>
        <location evidence="16 17">Host nucleus</location>
    </subcellularLocation>
</comment>
<dbReference type="EMBL" id="GU117622">
    <property type="protein sequence ID" value="ADJ96347.1"/>
    <property type="molecule type" value="Genomic_DNA"/>
</dbReference>
<dbReference type="GO" id="GO:0006351">
    <property type="term" value="P:DNA-templated transcription"/>
    <property type="evidence" value="ECO:0007669"/>
    <property type="project" value="UniProtKB-UniRule"/>
</dbReference>
<evidence type="ECO:0000313" key="19">
    <source>
        <dbReference type="EMBL" id="ADJ96347.1"/>
    </source>
</evidence>
<keyword evidence="4 16" id="KW-0945">Host-virus interaction</keyword>
<dbReference type="GO" id="GO:0042025">
    <property type="term" value="C:host cell nucleus"/>
    <property type="evidence" value="ECO:0007669"/>
    <property type="project" value="UniProtKB-SubCell"/>
</dbReference>
<dbReference type="GO" id="GO:0039648">
    <property type="term" value="P:symbiont-mediated perturbation of host ubiquitin-like protein modification"/>
    <property type="evidence" value="ECO:0007669"/>
    <property type="project" value="UniProtKB-UniRule"/>
</dbReference>
<comment type="function">
    <text evidence="16">Plays a major role in the induction and maintenance of cellular transformation. E6 associates with host UBE3A/E6-AP ubiquitin-protein ligase and modulates its activity. Protects host keratinocytes from apoptosis by mediating the degradation of host BAK1. May also inhibit host immune response.</text>
</comment>
<sequence length="211" mass="23742">MADDPRTIKDLCKNFDLSVQALLILCVFCKKQLTDLEIWSFSHKQLRVVWKKGFPFAACKKCLEVCALVDCWRNFQRSATAKQVEEDTGKALGDLDVRCMGCYKLMTTLEKAYQLEDEKQFCKIAGYWKGYCINCLTDPPPLVSWFNYAVTVGGPPPLITWGFDPPRRPAQSVSSGSSWTITTSTSSSGREPEPDDPEDGDSSDDQEEMLI</sequence>
<dbReference type="GO" id="GO:0030430">
    <property type="term" value="C:host cell cytoplasm"/>
    <property type="evidence" value="ECO:0007669"/>
    <property type="project" value="UniProtKB-SubCell"/>
</dbReference>
<evidence type="ECO:0000256" key="13">
    <source>
        <dbReference type="ARBA" id="ARBA00023200"/>
    </source>
</evidence>
<dbReference type="GO" id="GO:0008270">
    <property type="term" value="F:zinc ion binding"/>
    <property type="evidence" value="ECO:0007669"/>
    <property type="project" value="UniProtKB-KW"/>
</dbReference>
<keyword evidence="14 16" id="KW-0899">Viral immunoevasion</keyword>
<dbReference type="Proteomes" id="UP000102623">
    <property type="component" value="Segment"/>
</dbReference>
<dbReference type="GeneID" id="13097031"/>
<dbReference type="KEGG" id="vg:13097031"/>
<feature type="region of interest" description="Disordered" evidence="18">
    <location>
        <begin position="163"/>
        <end position="211"/>
    </location>
</feature>
<dbReference type="Pfam" id="PF00518">
    <property type="entry name" value="E6"/>
    <property type="match status" value="1"/>
</dbReference>
<dbReference type="GO" id="GO:0052150">
    <property type="term" value="P:symbiont-mediated perturbation of host apoptosis"/>
    <property type="evidence" value="ECO:0007669"/>
    <property type="project" value="UniProtKB-KW"/>
</dbReference>
<feature type="compositionally biased region" description="Low complexity" evidence="18">
    <location>
        <begin position="172"/>
        <end position="189"/>
    </location>
</feature>
<comment type="similarity">
    <text evidence="1 16 17">Belongs to the papillomaviridae E6 protein family.</text>
</comment>
<evidence type="ECO:0000313" key="20">
    <source>
        <dbReference type="Proteomes" id="UP000102623"/>
    </source>
</evidence>
<keyword evidence="2 16" id="KW-0244">Early protein</keyword>
<evidence type="ECO:0000256" key="16">
    <source>
        <dbReference type="HAMAP-Rule" id="MF_04006"/>
    </source>
</evidence>
<evidence type="ECO:0000256" key="14">
    <source>
        <dbReference type="ARBA" id="ARBA00023280"/>
    </source>
</evidence>
<evidence type="ECO:0000256" key="2">
    <source>
        <dbReference type="ARBA" id="ARBA00022518"/>
    </source>
</evidence>
<keyword evidence="13 16" id="KW-1035">Host cytoplasm</keyword>
<dbReference type="GO" id="GO:0039502">
    <property type="term" value="P:symbiont-mediated suppression of host type I interferon-mediated signaling pathway"/>
    <property type="evidence" value="ECO:0007669"/>
    <property type="project" value="UniProtKB-UniRule"/>
</dbReference>
<evidence type="ECO:0000256" key="4">
    <source>
        <dbReference type="ARBA" id="ARBA00022581"/>
    </source>
</evidence>
<organism evidence="19 20">
    <name type="scientific">Phocoena phocoena papillomavirus 2</name>
    <dbReference type="NCBI Taxonomy" id="706526"/>
    <lineage>
        <taxon>Viruses</taxon>
        <taxon>Monodnaviria</taxon>
        <taxon>Shotokuvirae</taxon>
        <taxon>Cossaviricota</taxon>
        <taxon>Papovaviricetes</taxon>
        <taxon>Zurhausenvirales</taxon>
        <taxon>Papillomaviridae</taxon>
        <taxon>Firstpapillomavirinae</taxon>
        <taxon>Upsilonpapillomavirus</taxon>
        <taxon>Upsilonpapillomavirus 3</taxon>
    </lineage>
</organism>
<feature type="zinc finger region" evidence="16">
    <location>
        <begin position="99"/>
        <end position="135"/>
    </location>
</feature>
<feature type="zinc finger region" evidence="16">
    <location>
        <begin position="26"/>
        <end position="62"/>
    </location>
</feature>
<evidence type="ECO:0000256" key="10">
    <source>
        <dbReference type="ARBA" id="ARBA00023125"/>
    </source>
</evidence>
<keyword evidence="10 16" id="KW-0238">DNA-binding</keyword>
<dbReference type="InterPro" id="IPR038575">
    <property type="entry name" value="E6_sf"/>
</dbReference>
<keyword evidence="12 16" id="KW-0804">Transcription</keyword>
<dbReference type="RefSeq" id="YP_006470628.1">
    <property type="nucleotide sequence ID" value="NC_018075.1"/>
</dbReference>
<keyword evidence="5 16" id="KW-1090">Inhibition of host innate immune response by virus</keyword>
<dbReference type="HAMAP" id="MF_04006">
    <property type="entry name" value="HPV_E6"/>
    <property type="match status" value="1"/>
</dbReference>
<keyword evidence="8 16" id="KW-0862">Zinc</keyword>
<dbReference type="GO" id="GO:0006355">
    <property type="term" value="P:regulation of DNA-templated transcription"/>
    <property type="evidence" value="ECO:0007669"/>
    <property type="project" value="UniProtKB-UniRule"/>
</dbReference>
<reference evidence="19 20" key="1">
    <citation type="journal article" date="2011" name="Mol. Phylogenet. Evol.">
        <title>Modular organizations of novel cetacean papillomaviruses.</title>
        <authorList>
            <person name="Gottschling M."/>
            <person name="Bravo I.G."/>
            <person name="Schulz E."/>
            <person name="Bracho M.A."/>
            <person name="Deaville R."/>
            <person name="Jepson P.D."/>
            <person name="Bressem M.F."/>
            <person name="Stockfleth E."/>
            <person name="Nindl I."/>
        </authorList>
    </citation>
    <scope>NUCLEOTIDE SEQUENCE [LARGE SCALE GENOMIC DNA]</scope>
</reference>
<comment type="caution">
    <text evidence="16">Lacks conserved residue(s) required for the propagation of feature annotation.</text>
</comment>
<dbReference type="InterPro" id="IPR001334">
    <property type="entry name" value="E6"/>
</dbReference>
<evidence type="ECO:0000256" key="11">
    <source>
        <dbReference type="ARBA" id="ARBA00023159"/>
    </source>
</evidence>
<evidence type="ECO:0000256" key="8">
    <source>
        <dbReference type="ARBA" id="ARBA00022833"/>
    </source>
</evidence>
<dbReference type="OrthoDB" id="27353at10239"/>
<protein>
    <recommendedName>
        <fullName evidence="16 17">Protein E6</fullName>
    </recommendedName>
</protein>
<keyword evidence="11 16" id="KW-0010">Activator</keyword>
<dbReference type="SUPFAM" id="SSF161229">
    <property type="entry name" value="E6 C-terminal domain-like"/>
    <property type="match status" value="2"/>
</dbReference>
<comment type="subunit">
    <text evidence="16">Forms homodimers. Interacts with ubiquitin-protein ligase UBE3A/E6-AP; this interaction stimulates UBE3A ubiquitin activity. Interacts with host BAK1.</text>
</comment>